<evidence type="ECO:0000256" key="3">
    <source>
        <dbReference type="ARBA" id="ARBA00022827"/>
    </source>
</evidence>
<feature type="domain" description="RGS" evidence="5">
    <location>
        <begin position="4"/>
        <end position="68"/>
    </location>
</feature>
<dbReference type="InterPro" id="IPR016137">
    <property type="entry name" value="RGS"/>
</dbReference>
<gene>
    <name evidence="6" type="ORF">BDA99DRAFT_556801</name>
</gene>
<dbReference type="PANTHER" id="PTHR43735:SF3">
    <property type="entry name" value="FERROPTOSIS SUPPRESSOR PROTEIN 1"/>
    <property type="match status" value="1"/>
</dbReference>
<dbReference type="Proteomes" id="UP001209540">
    <property type="component" value="Unassembled WGS sequence"/>
</dbReference>
<dbReference type="PRINTS" id="PR00368">
    <property type="entry name" value="FADPNR"/>
</dbReference>
<keyword evidence="4" id="KW-0560">Oxidoreductase</keyword>
<keyword evidence="3" id="KW-0274">FAD</keyword>
<dbReference type="Gene3D" id="1.10.167.10">
    <property type="entry name" value="Regulator of G-protein Signalling 4, domain 2"/>
    <property type="match status" value="1"/>
</dbReference>
<dbReference type="GO" id="GO:0050660">
    <property type="term" value="F:flavin adenine dinucleotide binding"/>
    <property type="evidence" value="ECO:0007669"/>
    <property type="project" value="TreeGrafter"/>
</dbReference>
<dbReference type="AlphaFoldDB" id="A0AAD5PGN8"/>
<reference evidence="6" key="2">
    <citation type="submission" date="2023-02" db="EMBL/GenBank/DDBJ databases">
        <authorList>
            <consortium name="DOE Joint Genome Institute"/>
            <person name="Mondo S.J."/>
            <person name="Chang Y."/>
            <person name="Wang Y."/>
            <person name="Ahrendt S."/>
            <person name="Andreopoulos W."/>
            <person name="Barry K."/>
            <person name="Beard J."/>
            <person name="Benny G.L."/>
            <person name="Blankenship S."/>
            <person name="Bonito G."/>
            <person name="Cuomo C."/>
            <person name="Desiro A."/>
            <person name="Gervers K.A."/>
            <person name="Hundley H."/>
            <person name="Kuo A."/>
            <person name="LaButti K."/>
            <person name="Lang B.F."/>
            <person name="Lipzen A."/>
            <person name="O'Donnell K."/>
            <person name="Pangilinan J."/>
            <person name="Reynolds N."/>
            <person name="Sandor L."/>
            <person name="Smith M.W."/>
            <person name="Tsang A."/>
            <person name="Grigoriev I.V."/>
            <person name="Stajich J.E."/>
            <person name="Spatafora J.W."/>
        </authorList>
    </citation>
    <scope>NUCLEOTIDE SEQUENCE</scope>
    <source>
        <strain evidence="6">RSA 2281</strain>
    </source>
</reference>
<dbReference type="SUPFAM" id="SSF48097">
    <property type="entry name" value="Regulator of G-protein signaling, RGS"/>
    <property type="match status" value="1"/>
</dbReference>
<accession>A0AAD5PGN8</accession>
<dbReference type="GO" id="GO:0005737">
    <property type="term" value="C:cytoplasm"/>
    <property type="evidence" value="ECO:0007669"/>
    <property type="project" value="TreeGrafter"/>
</dbReference>
<evidence type="ECO:0000259" key="5">
    <source>
        <dbReference type="PROSITE" id="PS50132"/>
    </source>
</evidence>
<dbReference type="PRINTS" id="PR00469">
    <property type="entry name" value="PNDRDTASEII"/>
</dbReference>
<dbReference type="SUPFAM" id="SSF51905">
    <property type="entry name" value="FAD/NAD(P)-binding domain"/>
    <property type="match status" value="1"/>
</dbReference>
<evidence type="ECO:0000256" key="1">
    <source>
        <dbReference type="ARBA" id="ARBA00006442"/>
    </source>
</evidence>
<dbReference type="Pfam" id="PF00615">
    <property type="entry name" value="RGS"/>
    <property type="match status" value="1"/>
</dbReference>
<keyword evidence="2" id="KW-0285">Flavoprotein</keyword>
<comment type="similarity">
    <text evidence="1">Belongs to the FAD-dependent oxidoreductase family.</text>
</comment>
<protein>
    <recommendedName>
        <fullName evidence="5">RGS domain-containing protein</fullName>
    </recommendedName>
</protein>
<dbReference type="PROSITE" id="PS50132">
    <property type="entry name" value="RGS"/>
    <property type="match status" value="1"/>
</dbReference>
<reference evidence="6" key="1">
    <citation type="journal article" date="2022" name="IScience">
        <title>Evolution of zygomycete secretomes and the origins of terrestrial fungal ecologies.</title>
        <authorList>
            <person name="Chang Y."/>
            <person name="Wang Y."/>
            <person name="Mondo S."/>
            <person name="Ahrendt S."/>
            <person name="Andreopoulos W."/>
            <person name="Barry K."/>
            <person name="Beard J."/>
            <person name="Benny G.L."/>
            <person name="Blankenship S."/>
            <person name="Bonito G."/>
            <person name="Cuomo C."/>
            <person name="Desiro A."/>
            <person name="Gervers K.A."/>
            <person name="Hundley H."/>
            <person name="Kuo A."/>
            <person name="LaButti K."/>
            <person name="Lang B.F."/>
            <person name="Lipzen A."/>
            <person name="O'Donnell K."/>
            <person name="Pangilinan J."/>
            <person name="Reynolds N."/>
            <person name="Sandor L."/>
            <person name="Smith M.E."/>
            <person name="Tsang A."/>
            <person name="Grigoriev I.V."/>
            <person name="Stajich J.E."/>
            <person name="Spatafora J.W."/>
        </authorList>
    </citation>
    <scope>NUCLEOTIDE SEQUENCE</scope>
    <source>
        <strain evidence="6">RSA 2281</strain>
    </source>
</reference>
<dbReference type="InterPro" id="IPR023753">
    <property type="entry name" value="FAD/NAD-binding_dom"/>
</dbReference>
<name>A0AAD5PGN8_9FUNG</name>
<evidence type="ECO:0000256" key="4">
    <source>
        <dbReference type="ARBA" id="ARBA00023002"/>
    </source>
</evidence>
<dbReference type="GO" id="GO:0004174">
    <property type="term" value="F:electron-transferring-flavoprotein dehydrogenase activity"/>
    <property type="evidence" value="ECO:0007669"/>
    <property type="project" value="TreeGrafter"/>
</dbReference>
<dbReference type="InterPro" id="IPR036188">
    <property type="entry name" value="FAD/NAD-bd_sf"/>
</dbReference>
<dbReference type="InterPro" id="IPR036305">
    <property type="entry name" value="RGS_sf"/>
</dbReference>
<dbReference type="Pfam" id="PF07992">
    <property type="entry name" value="Pyr_redox_2"/>
    <property type="match status" value="1"/>
</dbReference>
<sequence length="562" mass="62512">MISLIQNVLSDPKLLTSFEAYLRCDDKHYLANNLLFMEAMSQLRHENDAKNIESMLHRIYETFLAPKAKLKLNDVTTRQQVYDDIHALSWCILSNEDAAEILKETEQQVLDTLTTKLEDFTRAKNLNTLHPSPSSADSCSTHSDTPSIKDRKIRVMIIGGGFTGFTVASILDRMPVFHVTLIDTKDSFEYTPGIVKRIVHPDRSSTMRVRHDTYVKNGKVIIGYAEDIGNDAHSVRVNDKTIFFDYLVMATGSSYTSELKSTDVSSIYRLSGLDQVNSELVKAKRVLIVGGGLVGCELAAEIASSTFPGKYPKKQVTVVESHDTLLSRSDRSQQSKALSYLTDDLGVEVVCNERIIDIMDGGTGSRYIGSSGREYNGYDKVFIATGTRPHSGLLLKATNDPLLDTCVDGWGHIRVKPTLQIEHWKYDHLFAGGDVTNVIEEKTGYAATLAGVCIARNICRLVKGKPPLRQGTKGTLPAPDKPLHGIMATQGQQKDKLKSVKKHLRFLNPSWAALKRYDEKQYLQMVQGETSSTPTFGRLPRRLTLPNIQHHVTAPSPAAVFN</sequence>
<dbReference type="PANTHER" id="PTHR43735">
    <property type="entry name" value="APOPTOSIS-INDUCING FACTOR 1"/>
    <property type="match status" value="1"/>
</dbReference>
<evidence type="ECO:0000313" key="7">
    <source>
        <dbReference type="Proteomes" id="UP001209540"/>
    </source>
</evidence>
<evidence type="ECO:0000313" key="6">
    <source>
        <dbReference type="EMBL" id="KAI9271571.1"/>
    </source>
</evidence>
<organism evidence="6 7">
    <name type="scientific">Phascolomyces articulosus</name>
    <dbReference type="NCBI Taxonomy" id="60185"/>
    <lineage>
        <taxon>Eukaryota</taxon>
        <taxon>Fungi</taxon>
        <taxon>Fungi incertae sedis</taxon>
        <taxon>Mucoromycota</taxon>
        <taxon>Mucoromycotina</taxon>
        <taxon>Mucoromycetes</taxon>
        <taxon>Mucorales</taxon>
        <taxon>Lichtheimiaceae</taxon>
        <taxon>Phascolomyces</taxon>
    </lineage>
</organism>
<dbReference type="EMBL" id="JAIXMP010000006">
    <property type="protein sequence ID" value="KAI9271571.1"/>
    <property type="molecule type" value="Genomic_DNA"/>
</dbReference>
<keyword evidence="7" id="KW-1185">Reference proteome</keyword>
<dbReference type="Gene3D" id="3.50.50.100">
    <property type="match status" value="1"/>
</dbReference>
<evidence type="ECO:0000256" key="2">
    <source>
        <dbReference type="ARBA" id="ARBA00022630"/>
    </source>
</evidence>
<dbReference type="InterPro" id="IPR044926">
    <property type="entry name" value="RGS_subdomain_2"/>
</dbReference>
<comment type="caution">
    <text evidence="6">The sequence shown here is derived from an EMBL/GenBank/DDBJ whole genome shotgun (WGS) entry which is preliminary data.</text>
</comment>
<proteinExistence type="inferred from homology"/>